<dbReference type="AlphaFoldDB" id="A0A8H4UUL6"/>
<evidence type="ECO:0008006" key="3">
    <source>
        <dbReference type="Google" id="ProtNLM"/>
    </source>
</evidence>
<evidence type="ECO:0000313" key="1">
    <source>
        <dbReference type="EMBL" id="KAF4984001.1"/>
    </source>
</evidence>
<dbReference type="Gene3D" id="3.40.1090.10">
    <property type="entry name" value="Cytosolic phospholipase A2 catalytic domain"/>
    <property type="match status" value="1"/>
</dbReference>
<dbReference type="SUPFAM" id="SSF52151">
    <property type="entry name" value="FabD/lysophospholipase-like"/>
    <property type="match status" value="1"/>
</dbReference>
<protein>
    <recommendedName>
        <fullName evidence="3">PNPLA domain-containing protein</fullName>
    </recommendedName>
</protein>
<dbReference type="InterPro" id="IPR016035">
    <property type="entry name" value="Acyl_Trfase/lysoPLipase"/>
</dbReference>
<dbReference type="OrthoDB" id="1658288at2759"/>
<gene>
    <name evidence="1" type="ORF">FZEAL_706</name>
</gene>
<reference evidence="1" key="2">
    <citation type="submission" date="2020-05" db="EMBL/GenBank/DDBJ databases">
        <authorList>
            <person name="Kim H.-S."/>
            <person name="Proctor R.H."/>
            <person name="Brown D.W."/>
        </authorList>
    </citation>
    <scope>NUCLEOTIDE SEQUENCE</scope>
    <source>
        <strain evidence="1">NRRL 22465</strain>
    </source>
</reference>
<comment type="caution">
    <text evidence="1">The sequence shown here is derived from an EMBL/GenBank/DDBJ whole genome shotgun (WGS) entry which is preliminary data.</text>
</comment>
<accession>A0A8H4UUL6</accession>
<evidence type="ECO:0000313" key="2">
    <source>
        <dbReference type="Proteomes" id="UP000635477"/>
    </source>
</evidence>
<organism evidence="1 2">
    <name type="scientific">Fusarium zealandicum</name>
    <dbReference type="NCBI Taxonomy" id="1053134"/>
    <lineage>
        <taxon>Eukaryota</taxon>
        <taxon>Fungi</taxon>
        <taxon>Dikarya</taxon>
        <taxon>Ascomycota</taxon>
        <taxon>Pezizomycotina</taxon>
        <taxon>Sordariomycetes</taxon>
        <taxon>Hypocreomycetidae</taxon>
        <taxon>Hypocreales</taxon>
        <taxon>Nectriaceae</taxon>
        <taxon>Fusarium</taxon>
        <taxon>Fusarium staphyleae species complex</taxon>
    </lineage>
</organism>
<keyword evidence="2" id="KW-1185">Reference proteome</keyword>
<sequence length="122" mass="13756">MPVRYTTAQNRAKSALLRFYKDKTIYVKSKAKDAMQKHRDKRAISIAARATSAALTLFPKMKFPESNPELVFWDGGLLNNKPIDQLWYSLFELVAPKGAAPVVSCLISLGTGYARLEMHKRP</sequence>
<reference evidence="1" key="1">
    <citation type="journal article" date="2020" name="BMC Genomics">
        <title>Correction to: Identification and distribution of gene clusters required for synthesis of sphingolipid metabolism inhibitors in diverse species of the filamentous fungus Fusarium.</title>
        <authorList>
            <person name="Kim H.S."/>
            <person name="Lohmar J.M."/>
            <person name="Busman M."/>
            <person name="Brown D.W."/>
            <person name="Naumann T.A."/>
            <person name="Divon H.H."/>
            <person name="Lysoe E."/>
            <person name="Uhlig S."/>
            <person name="Proctor R.H."/>
        </authorList>
    </citation>
    <scope>NUCLEOTIDE SEQUENCE</scope>
    <source>
        <strain evidence="1">NRRL 22465</strain>
    </source>
</reference>
<name>A0A8H4UUL6_9HYPO</name>
<proteinExistence type="predicted"/>
<dbReference type="Proteomes" id="UP000635477">
    <property type="component" value="Unassembled WGS sequence"/>
</dbReference>
<dbReference type="EMBL" id="JABEYC010000038">
    <property type="protein sequence ID" value="KAF4984001.1"/>
    <property type="molecule type" value="Genomic_DNA"/>
</dbReference>